<comment type="caution">
    <text evidence="1">The sequence shown here is derived from an EMBL/GenBank/DDBJ whole genome shotgun (WGS) entry which is preliminary data.</text>
</comment>
<dbReference type="AlphaFoldDB" id="J9FZG8"/>
<dbReference type="GO" id="GO:0070300">
    <property type="term" value="F:phosphatidic acid binding"/>
    <property type="evidence" value="ECO:0007669"/>
    <property type="project" value="TreeGrafter"/>
</dbReference>
<organism evidence="1">
    <name type="scientific">gut metagenome</name>
    <dbReference type="NCBI Taxonomy" id="749906"/>
    <lineage>
        <taxon>unclassified sequences</taxon>
        <taxon>metagenomes</taxon>
        <taxon>organismal metagenomes</taxon>
    </lineage>
</organism>
<reference evidence="1" key="1">
    <citation type="journal article" date="2012" name="PLoS ONE">
        <title>Gene sets for utilization of primary and secondary nutrition supplies in the distal gut of endangered iberian lynx.</title>
        <authorList>
            <person name="Alcaide M."/>
            <person name="Messina E."/>
            <person name="Richter M."/>
            <person name="Bargiela R."/>
            <person name="Peplies J."/>
            <person name="Huws S.A."/>
            <person name="Newbold C.J."/>
            <person name="Golyshin P.N."/>
            <person name="Simon M.A."/>
            <person name="Lopez G."/>
            <person name="Yakimov M.M."/>
            <person name="Ferrer M."/>
        </authorList>
    </citation>
    <scope>NUCLEOTIDE SEQUENCE</scope>
</reference>
<evidence type="ECO:0000313" key="1">
    <source>
        <dbReference type="EMBL" id="EJX00377.1"/>
    </source>
</evidence>
<accession>J9FZG8</accession>
<dbReference type="GO" id="GO:0035091">
    <property type="term" value="F:phosphatidylinositol binding"/>
    <property type="evidence" value="ECO:0007669"/>
    <property type="project" value="TreeGrafter"/>
</dbReference>
<sequence>MTCAKGAEFAYNFGNVARYESLEMAREKDDLILRAWENHSRRYIVDNSIDFEDKINRAIAQIYRIVGQSAPEAEKSKYLITMPDCELIKKKYNALSMDMMQTYLRPIVDNVERRVRQQKNGDEYLYFYTEKRIAEDGTRWVTERPIMEKEYVGYLMEADTALHSVLKTKYRFTCQGRRMEIDVYPFSDEKAILFIYGRPLQPCDMPPEVEVIRNVSGDEDYKNRRLAATQTL</sequence>
<dbReference type="PANTHER" id="PTHR34932:SF1">
    <property type="entry name" value="TRPL TRANSLOCATION DEFECT PROTEIN 14"/>
    <property type="match status" value="1"/>
</dbReference>
<protein>
    <submittedName>
        <fullName evidence="1">Uncharacterized protein</fullName>
    </submittedName>
</protein>
<gene>
    <name evidence="1" type="ORF">EVA_11518</name>
</gene>
<proteinExistence type="predicted"/>
<dbReference type="EMBL" id="AMCI01003408">
    <property type="protein sequence ID" value="EJX00377.1"/>
    <property type="molecule type" value="Genomic_DNA"/>
</dbReference>
<name>J9FZG8_9ZZZZ</name>
<dbReference type="Gene3D" id="2.40.320.10">
    <property type="entry name" value="Hypothetical Protein Pfu-838710-001"/>
    <property type="match status" value="1"/>
</dbReference>
<dbReference type="GO" id="GO:0005525">
    <property type="term" value="F:GTP binding"/>
    <property type="evidence" value="ECO:0007669"/>
    <property type="project" value="TreeGrafter"/>
</dbReference>
<dbReference type="PANTHER" id="PTHR34932">
    <property type="entry name" value="TRPL TRANSLOCATION DEFECT PROTEIN 14"/>
    <property type="match status" value="1"/>
</dbReference>
<dbReference type="InterPro" id="IPR053227">
    <property type="entry name" value="TRPL-trafficking_regulator"/>
</dbReference>